<evidence type="ECO:0000313" key="1">
    <source>
        <dbReference type="EMBL" id="TVU62037.1"/>
    </source>
</evidence>
<dbReference type="RefSeq" id="WP_144651239.1">
    <property type="nucleotide sequence ID" value="NZ_VNFK01000009.1"/>
</dbReference>
<evidence type="ECO:0008006" key="3">
    <source>
        <dbReference type="Google" id="ProtNLM"/>
    </source>
</evidence>
<dbReference type="SUPFAM" id="SSF56349">
    <property type="entry name" value="DNA breaking-rejoining enzymes"/>
    <property type="match status" value="1"/>
</dbReference>
<dbReference type="GO" id="GO:0003677">
    <property type="term" value="F:DNA binding"/>
    <property type="evidence" value="ECO:0007669"/>
    <property type="project" value="InterPro"/>
</dbReference>
<comment type="caution">
    <text evidence="1">The sequence shown here is derived from an EMBL/GenBank/DDBJ whole genome shotgun (WGS) entry which is preliminary data.</text>
</comment>
<proteinExistence type="predicted"/>
<organism evidence="1 2">
    <name type="scientific">Paenarthrobacter nitroguajacolicus</name>
    <name type="common">Arthrobacter nitroguajacolicus</name>
    <dbReference type="NCBI Taxonomy" id="211146"/>
    <lineage>
        <taxon>Bacteria</taxon>
        <taxon>Bacillati</taxon>
        <taxon>Actinomycetota</taxon>
        <taxon>Actinomycetes</taxon>
        <taxon>Micrococcales</taxon>
        <taxon>Micrococcaceae</taxon>
        <taxon>Paenarthrobacter</taxon>
    </lineage>
</organism>
<sequence length="428" mass="48085">MNQHGQQLHFVGLVWRQRRADSLPDLKPLKHRPYPVAHEQLTLMHVPRDLSGFSAEPLDPHFARLLDDAAREHARRHGWSKTRTVTTRQGLRILASIQDTPGALIKASDVELLNAAAFNRQPILDVLKAAGLLQDDRLPSIVAWFGRKATGLPEAMAAELEIWFNVMLHGSTKEPRAKAKALATIKARVRSAAPAAMFWAANGRESLREITREDIDEALPDQGSERALTGTALRSLFRILKARRLVFTNPTTHTKTGRPESRIPLPINEGPMRAALGSDNPARTALATLIGFHALRNEEVRALQLTAVRDGKIHLPDRRITMAPAVRESLTAWLDYRTAKWPETLNPHLFISKQSAVRTTQVSNVWVIETLGMSPQALREDRILYEAQTTNDIRRLCDLFGLSVKGAERYLYQRHDSHRLAERRQGGT</sequence>
<dbReference type="Proteomes" id="UP000316500">
    <property type="component" value="Unassembled WGS sequence"/>
</dbReference>
<name>A0A558GYR7_PAENT</name>
<accession>A0A558GYR7</accession>
<evidence type="ECO:0000313" key="2">
    <source>
        <dbReference type="Proteomes" id="UP000316500"/>
    </source>
</evidence>
<dbReference type="EMBL" id="VNFK01000009">
    <property type="protein sequence ID" value="TVU62037.1"/>
    <property type="molecule type" value="Genomic_DNA"/>
</dbReference>
<dbReference type="OrthoDB" id="3216692at2"/>
<gene>
    <name evidence="1" type="ORF">FQP90_13355</name>
</gene>
<reference evidence="1 2" key="1">
    <citation type="submission" date="2019-07" db="EMBL/GenBank/DDBJ databases">
        <title>Diversity of Bacteria from Kongsfjorden, Arctic.</title>
        <authorList>
            <person name="Yu Y."/>
        </authorList>
    </citation>
    <scope>NUCLEOTIDE SEQUENCE [LARGE SCALE GENOMIC DNA]</scope>
    <source>
        <strain evidence="1 2">SM1928</strain>
    </source>
</reference>
<dbReference type="InterPro" id="IPR011010">
    <property type="entry name" value="DNA_brk_join_enz"/>
</dbReference>
<dbReference type="AlphaFoldDB" id="A0A558GYR7"/>
<protein>
    <recommendedName>
        <fullName evidence="3">Integrase</fullName>
    </recommendedName>
</protein>